<evidence type="ECO:0000313" key="1">
    <source>
        <dbReference type="EMBL" id="EGU56508.1"/>
    </source>
</evidence>
<accession>A0ABN0DHZ3</accession>
<dbReference type="Proteomes" id="UP000003836">
    <property type="component" value="Unassembled WGS sequence"/>
</dbReference>
<protein>
    <submittedName>
        <fullName evidence="1">Uncharacterized protein</fullName>
    </submittedName>
</protein>
<comment type="caution">
    <text evidence="1">The sequence shown here is derived from an EMBL/GenBank/DDBJ whole genome shotgun (WGS) entry which is preliminary data.</text>
</comment>
<reference evidence="1 2" key="1">
    <citation type="journal article" date="2012" name="Int. J. Syst. Evol. Microbiol.">
        <title>Vibrio caribbeanicus sp. nov., isolated from the marine sponge Scleritoderma cyanea.</title>
        <authorList>
            <person name="Hoffmann M."/>
            <person name="Monday S.R."/>
            <person name="Allard M.W."/>
            <person name="Strain E.A."/>
            <person name="Whittaker P."/>
            <person name="Naum M."/>
            <person name="McCarthy P.J."/>
            <person name="Lopez J.V."/>
            <person name="Fischer M."/>
            <person name="Brown E.W."/>
        </authorList>
    </citation>
    <scope>NUCLEOTIDE SEQUENCE [LARGE SCALE GENOMIC DNA]</scope>
    <source>
        <strain evidence="1 2">ATCC 19109</strain>
    </source>
</reference>
<name>A0ABN0DHZ3_9VIBR</name>
<dbReference type="EMBL" id="AFWI01000112">
    <property type="protein sequence ID" value="EGU56508.1"/>
    <property type="molecule type" value="Genomic_DNA"/>
</dbReference>
<organism evidence="1 2">
    <name type="scientific">Vibrio tubiashii ATCC 19109</name>
    <dbReference type="NCBI Taxonomy" id="1051646"/>
    <lineage>
        <taxon>Bacteria</taxon>
        <taxon>Pseudomonadati</taxon>
        <taxon>Pseudomonadota</taxon>
        <taxon>Gammaproteobacteria</taxon>
        <taxon>Vibrionales</taxon>
        <taxon>Vibrionaceae</taxon>
        <taxon>Vibrio</taxon>
        <taxon>Vibrio oreintalis group</taxon>
    </lineage>
</organism>
<keyword evidence="2" id="KW-1185">Reference proteome</keyword>
<evidence type="ECO:0000313" key="2">
    <source>
        <dbReference type="Proteomes" id="UP000003836"/>
    </source>
</evidence>
<gene>
    <name evidence="1" type="ORF">VITU9109_17478</name>
</gene>
<sequence>MINKLVKFIKGYIELVSQLKPYNIEVYYAYRKND</sequence>
<proteinExistence type="predicted"/>